<dbReference type="InterPro" id="IPR037126">
    <property type="entry name" value="PdaC/RsiV-like_sf"/>
</dbReference>
<gene>
    <name evidence="2" type="ORF">A5635_12855</name>
</gene>
<evidence type="ECO:0000313" key="3">
    <source>
        <dbReference type="Proteomes" id="UP000093819"/>
    </source>
</evidence>
<dbReference type="AlphaFoldDB" id="A0A1A3UMX5"/>
<dbReference type="Proteomes" id="UP000093819">
    <property type="component" value="Unassembled WGS sequence"/>
</dbReference>
<comment type="caution">
    <text evidence="2">The sequence shown here is derived from an EMBL/GenBank/DDBJ whole genome shotgun (WGS) entry which is preliminary data.</text>
</comment>
<proteinExistence type="predicted"/>
<organism evidence="2 3">
    <name type="scientific">Mycobacterium asiaticum</name>
    <dbReference type="NCBI Taxonomy" id="1790"/>
    <lineage>
        <taxon>Bacteria</taxon>
        <taxon>Bacillati</taxon>
        <taxon>Actinomycetota</taxon>
        <taxon>Actinomycetes</taxon>
        <taxon>Mycobacteriales</taxon>
        <taxon>Mycobacteriaceae</taxon>
        <taxon>Mycobacterium</taxon>
    </lineage>
</organism>
<reference evidence="2 3" key="1">
    <citation type="submission" date="2016-06" db="EMBL/GenBank/DDBJ databases">
        <authorList>
            <person name="Kjaerup R.B."/>
            <person name="Dalgaard T.S."/>
            <person name="Juul-Madsen H.R."/>
        </authorList>
    </citation>
    <scope>NUCLEOTIDE SEQUENCE [LARGE SCALE GENOMIC DNA]</scope>
    <source>
        <strain evidence="2 3">1245335.1</strain>
    </source>
</reference>
<evidence type="ECO:0000256" key="1">
    <source>
        <dbReference type="SAM" id="MobiDB-lite"/>
    </source>
</evidence>
<evidence type="ECO:0008006" key="4">
    <source>
        <dbReference type="Google" id="ProtNLM"/>
    </source>
</evidence>
<evidence type="ECO:0000313" key="2">
    <source>
        <dbReference type="EMBL" id="OBK26710.1"/>
    </source>
</evidence>
<dbReference type="EMBL" id="LZLR01000015">
    <property type="protein sequence ID" value="OBK26710.1"/>
    <property type="molecule type" value="Genomic_DNA"/>
</dbReference>
<feature type="compositionally biased region" description="Basic and acidic residues" evidence="1">
    <location>
        <begin position="1"/>
        <end position="11"/>
    </location>
</feature>
<protein>
    <recommendedName>
        <fullName evidence="4">DUF3298 domain-containing protein</fullName>
    </recommendedName>
</protein>
<feature type="region of interest" description="Disordered" evidence="1">
    <location>
        <begin position="1"/>
        <end position="24"/>
    </location>
</feature>
<name>A0A1A3UMX5_MYCAS</name>
<dbReference type="Gene3D" id="3.90.640.20">
    <property type="entry name" value="Heat-shock cognate protein, ATPase"/>
    <property type="match status" value="1"/>
</dbReference>
<sequence length="195" mass="21038">MDGATADDRGRWHGRVAQLSGGDPRVADAFNKASKASANGQIEPVRAAADPDAEWLLELNPTLTFRPTAIAELIVGVYSARHAAHPTNSVSTIAIDSRTAKPITLADLFRNQQDGLNRLSEQTKIIFPQVYGGTTPDEEGARPIADNFANWIPTSAGMELHFNDYQFGHGLPVITVPWSALTDVLAPDMLALTHN</sequence>
<accession>A0A1A3UMX5</accession>